<keyword evidence="2" id="KW-1185">Reference proteome</keyword>
<name>A0ACB5UR17_9FIRM</name>
<sequence>MDKKISIIEDMKKLGLSEYEVKAYLNLLEEYPVNGYVLSKNSGIPRSRIYEVLDSLKNKQIVFEQVEDNTTQYYPLEPKLLIGKLKNNFDDILNNVDKYTKKVYYEQQKDNKLLVIKGRDKIIDFVSTLISQANKRIAVSIWEEEINDMRAMLDAAIKRGVNVKGIYFGKNNSYKDIVSHRRIERYLSEKSERYMIVIIDRIQVVSGIISRGEDSQVTWTKDTGFVDMSEDYIAHDLMVNLYSKKLNEDQREEFEAYLDKVRKDYYGFSDEEFNSFKI</sequence>
<dbReference type="EMBL" id="BTPU01000102">
    <property type="protein sequence ID" value="GMQ65221.1"/>
    <property type="molecule type" value="Genomic_DNA"/>
</dbReference>
<accession>A0ACB5UR17</accession>
<organism evidence="1 2">
    <name type="scientific">Vallitalea maricola</name>
    <dbReference type="NCBI Taxonomy" id="3074433"/>
    <lineage>
        <taxon>Bacteria</taxon>
        <taxon>Bacillati</taxon>
        <taxon>Bacillota</taxon>
        <taxon>Clostridia</taxon>
        <taxon>Lachnospirales</taxon>
        <taxon>Vallitaleaceae</taxon>
        <taxon>Vallitalea</taxon>
    </lineage>
</organism>
<evidence type="ECO:0000313" key="2">
    <source>
        <dbReference type="Proteomes" id="UP001374599"/>
    </source>
</evidence>
<comment type="caution">
    <text evidence="1">The sequence shown here is derived from an EMBL/GenBank/DDBJ whole genome shotgun (WGS) entry which is preliminary data.</text>
</comment>
<proteinExistence type="predicted"/>
<dbReference type="Proteomes" id="UP001374599">
    <property type="component" value="Unassembled WGS sequence"/>
</dbReference>
<reference evidence="1" key="1">
    <citation type="submission" date="2023-09" db="EMBL/GenBank/DDBJ databases">
        <title>Vallitalea sediminicola and Vallitalea maricola sp. nov., anaerobic bacteria isolated from marine sediment.</title>
        <authorList>
            <person name="Hirano S."/>
            <person name="Maeda A."/>
            <person name="Terahara T."/>
            <person name="Mori K."/>
            <person name="Hamada M."/>
            <person name="Matsumoto R."/>
            <person name="Kobayashi T."/>
        </authorList>
    </citation>
    <scope>NUCLEOTIDE SEQUENCE</scope>
    <source>
        <strain evidence="1">AN17-2</strain>
    </source>
</reference>
<gene>
    <name evidence="1" type="ORF">AN2V17_44630</name>
</gene>
<protein>
    <submittedName>
        <fullName evidence="1">TrmB family transcriptional regulator</fullName>
    </submittedName>
</protein>
<evidence type="ECO:0000313" key="1">
    <source>
        <dbReference type="EMBL" id="GMQ65221.1"/>
    </source>
</evidence>